<name>A0A2Z4MLW4_BREBE</name>
<evidence type="ECO:0000313" key="2">
    <source>
        <dbReference type="Proteomes" id="UP000036061"/>
    </source>
</evidence>
<evidence type="ECO:0000313" key="1">
    <source>
        <dbReference type="EMBL" id="AWX57485.1"/>
    </source>
</evidence>
<dbReference type="PANTHER" id="PTHR38009">
    <property type="entry name" value="CONSERVED HYPOTHETICAL PHAGE TAIL PROTEIN"/>
    <property type="match status" value="1"/>
</dbReference>
<organism evidence="1 2">
    <name type="scientific">Brevibacillus brevis</name>
    <name type="common">Bacillus brevis</name>
    <dbReference type="NCBI Taxonomy" id="1393"/>
    <lineage>
        <taxon>Bacteria</taxon>
        <taxon>Bacillati</taxon>
        <taxon>Bacillota</taxon>
        <taxon>Bacilli</taxon>
        <taxon>Bacillales</taxon>
        <taxon>Paenibacillaceae</taxon>
        <taxon>Brevibacillus</taxon>
    </lineage>
</organism>
<dbReference type="GO" id="GO:0005198">
    <property type="term" value="F:structural molecule activity"/>
    <property type="evidence" value="ECO:0007669"/>
    <property type="project" value="InterPro"/>
</dbReference>
<dbReference type="Proteomes" id="UP000036061">
    <property type="component" value="Chromosome"/>
</dbReference>
<dbReference type="EMBL" id="CP030117">
    <property type="protein sequence ID" value="AWX57485.1"/>
    <property type="molecule type" value="Genomic_DNA"/>
</dbReference>
<reference evidence="1 2" key="1">
    <citation type="journal article" date="2015" name="Genome Announc.">
        <title>Draft Genome Sequence of Brevibacillus brevis DZQ7, a Plant Growth-Promoting Rhizobacterium with Broad-Spectrum Antimicrobial Activity.</title>
        <authorList>
            <person name="Hou Q."/>
            <person name="Wang C."/>
            <person name="Hou X."/>
            <person name="Xia Z."/>
            <person name="Ye J."/>
            <person name="Liu K."/>
            <person name="Liu H."/>
            <person name="Wang J."/>
            <person name="Guo H."/>
            <person name="Yu X."/>
            <person name="Yang Y."/>
            <person name="Du B."/>
            <person name="Ding Y."/>
        </authorList>
    </citation>
    <scope>NUCLEOTIDE SEQUENCE [LARGE SCALE GENOMIC DNA]</scope>
    <source>
        <strain evidence="1 2">DZQ7</strain>
    </source>
</reference>
<dbReference type="PANTHER" id="PTHR38009:SF1">
    <property type="entry name" value="CONSERVED HYPOTHETICAL PHAGE TAIL PROTEIN"/>
    <property type="match status" value="1"/>
</dbReference>
<dbReference type="RefSeq" id="WP_048034038.1">
    <property type="nucleotide sequence ID" value="NZ_CP030117.1"/>
</dbReference>
<sequence>MFANENPYYTNLRFRVDFLPFGLEMDGIWVAGFSEVSGLAVETELEEYQEGGVNHFVHKLPKRSKFPNLVFKRGFVRSNELWRWYEDFHFGPPEKRKRKQGAIILMDPNGNDVGAWAFEGAYPVKWVGPEFRATHGEVAIETLEIVHHGLKAYF</sequence>
<protein>
    <submittedName>
        <fullName evidence="1">Phage tail protein</fullName>
    </submittedName>
</protein>
<dbReference type="Pfam" id="PF06841">
    <property type="entry name" value="Phage_T4_gp19"/>
    <property type="match status" value="1"/>
</dbReference>
<dbReference type="InterPro" id="IPR011747">
    <property type="entry name" value="CHP02241"/>
</dbReference>
<gene>
    <name evidence="1" type="ORF">AB432_021695</name>
</gene>
<dbReference type="AlphaFoldDB" id="A0A2Z4MLW4"/>
<proteinExistence type="predicted"/>
<accession>A0A2Z4MLW4</accession>
<dbReference type="NCBIfam" id="TIGR02241">
    <property type="entry name" value="conserved hypothetical phage tail region protein"/>
    <property type="match status" value="1"/>
</dbReference>
<dbReference type="InterPro" id="IPR010667">
    <property type="entry name" value="Phage_T4_Gp19"/>
</dbReference>